<dbReference type="InterPro" id="IPR018097">
    <property type="entry name" value="EGF_Ca-bd_CS"/>
</dbReference>
<dbReference type="SMART" id="SM00179">
    <property type="entry name" value="EGF_CA"/>
    <property type="match status" value="1"/>
</dbReference>
<dbReference type="InterPro" id="IPR013032">
    <property type="entry name" value="EGF-like_CS"/>
</dbReference>
<reference evidence="7 8" key="1">
    <citation type="journal article" date="2022" name="Gigascience">
        <title>A chromosome-level genome assembly and annotation of the desert horned lizard, Phrynosoma platyrhinos, provides insight into chromosomal rearrangements among reptiles.</title>
        <authorList>
            <person name="Koochekian N."/>
            <person name="Ascanio A."/>
            <person name="Farleigh K."/>
            <person name="Card D.C."/>
            <person name="Schield D.R."/>
            <person name="Castoe T.A."/>
            <person name="Jezkova T."/>
        </authorList>
    </citation>
    <scope>NUCLEOTIDE SEQUENCE [LARGE SCALE GENOMIC DNA]</scope>
    <source>
        <strain evidence="7">NK-2021</strain>
    </source>
</reference>
<dbReference type="PROSITE" id="PS00010">
    <property type="entry name" value="ASX_HYDROXYL"/>
    <property type="match status" value="1"/>
</dbReference>
<dbReference type="InterPro" id="IPR035914">
    <property type="entry name" value="Sperma_CUB_dom_sf"/>
</dbReference>
<dbReference type="SUPFAM" id="SSF57196">
    <property type="entry name" value="EGF/Laminin"/>
    <property type="match status" value="1"/>
</dbReference>
<proteinExistence type="predicted"/>
<evidence type="ECO:0008006" key="9">
    <source>
        <dbReference type="Google" id="ProtNLM"/>
    </source>
</evidence>
<dbReference type="InterPro" id="IPR000742">
    <property type="entry name" value="EGF"/>
</dbReference>
<dbReference type="Pfam" id="PF00431">
    <property type="entry name" value="CUB"/>
    <property type="match status" value="4"/>
</dbReference>
<dbReference type="PROSITE" id="PS01187">
    <property type="entry name" value="EGF_CA"/>
    <property type="match status" value="1"/>
</dbReference>
<organism evidence="7 8">
    <name type="scientific">Phrynosoma platyrhinos</name>
    <name type="common">Desert horned lizard</name>
    <dbReference type="NCBI Taxonomy" id="52577"/>
    <lineage>
        <taxon>Eukaryota</taxon>
        <taxon>Metazoa</taxon>
        <taxon>Chordata</taxon>
        <taxon>Craniata</taxon>
        <taxon>Vertebrata</taxon>
        <taxon>Euteleostomi</taxon>
        <taxon>Lepidosauria</taxon>
        <taxon>Squamata</taxon>
        <taxon>Bifurcata</taxon>
        <taxon>Unidentata</taxon>
        <taxon>Episquamata</taxon>
        <taxon>Toxicofera</taxon>
        <taxon>Iguania</taxon>
        <taxon>Phrynosomatidae</taxon>
        <taxon>Phrynosomatinae</taxon>
        <taxon>Phrynosoma</taxon>
    </lineage>
</organism>
<feature type="disulfide bond" evidence="4">
    <location>
        <begin position="148"/>
        <end position="157"/>
    </location>
</feature>
<dbReference type="PROSITE" id="PS51257">
    <property type="entry name" value="PROKAR_LIPOPROTEIN"/>
    <property type="match status" value="1"/>
</dbReference>
<evidence type="ECO:0000256" key="4">
    <source>
        <dbReference type="PROSITE-ProRule" id="PRU00076"/>
    </source>
</evidence>
<evidence type="ECO:0000256" key="2">
    <source>
        <dbReference type="ARBA" id="ARBA00022737"/>
    </source>
</evidence>
<dbReference type="PANTHER" id="PTHR24251">
    <property type="entry name" value="OVOCHYMASE-RELATED"/>
    <property type="match status" value="1"/>
</dbReference>
<dbReference type="PROSITE" id="PS01180">
    <property type="entry name" value="CUB"/>
    <property type="match status" value="3"/>
</dbReference>
<dbReference type="CDD" id="cd00054">
    <property type="entry name" value="EGF_CA"/>
    <property type="match status" value="1"/>
</dbReference>
<evidence type="ECO:0000313" key="8">
    <source>
        <dbReference type="Proteomes" id="UP000826234"/>
    </source>
</evidence>
<dbReference type="SMART" id="SM00181">
    <property type="entry name" value="EGF"/>
    <property type="match status" value="2"/>
</dbReference>
<dbReference type="Proteomes" id="UP000826234">
    <property type="component" value="Unassembled WGS sequence"/>
</dbReference>
<keyword evidence="2" id="KW-0677">Repeat</keyword>
<dbReference type="EMBL" id="JAIPUX010000521">
    <property type="protein sequence ID" value="KAH0627496.1"/>
    <property type="molecule type" value="Genomic_DNA"/>
</dbReference>
<dbReference type="SMART" id="SM00042">
    <property type="entry name" value="CUB"/>
    <property type="match status" value="2"/>
</dbReference>
<keyword evidence="1 4" id="KW-0245">EGF-like domain</keyword>
<evidence type="ECO:0000259" key="5">
    <source>
        <dbReference type="PROSITE" id="PS01180"/>
    </source>
</evidence>
<feature type="domain" description="EGF-like" evidence="6">
    <location>
        <begin position="122"/>
        <end position="158"/>
    </location>
</feature>
<name>A0ABQ7TCM7_PHRPL</name>
<evidence type="ECO:0000259" key="6">
    <source>
        <dbReference type="PROSITE" id="PS50026"/>
    </source>
</evidence>
<keyword evidence="8" id="KW-1185">Reference proteome</keyword>
<comment type="caution">
    <text evidence="4">Lacks conserved residue(s) required for the propagation of feature annotation.</text>
</comment>
<dbReference type="Gene3D" id="2.10.25.10">
    <property type="entry name" value="Laminin"/>
    <property type="match status" value="2"/>
</dbReference>
<dbReference type="Pfam" id="PF00008">
    <property type="entry name" value="EGF"/>
    <property type="match status" value="1"/>
</dbReference>
<comment type="caution">
    <text evidence="7">The sequence shown here is derived from an EMBL/GenBank/DDBJ whole genome shotgun (WGS) entry which is preliminary data.</text>
</comment>
<dbReference type="InterPro" id="IPR001881">
    <property type="entry name" value="EGF-like_Ca-bd_dom"/>
</dbReference>
<dbReference type="Pfam" id="PF12661">
    <property type="entry name" value="hEGF"/>
    <property type="match status" value="1"/>
</dbReference>
<feature type="domain" description="CUB" evidence="5">
    <location>
        <begin position="431"/>
        <end position="506"/>
    </location>
</feature>
<feature type="domain" description="CUB" evidence="5">
    <location>
        <begin position="164"/>
        <end position="276"/>
    </location>
</feature>
<dbReference type="PROSITE" id="PS50026">
    <property type="entry name" value="EGF_3"/>
    <property type="match status" value="1"/>
</dbReference>
<evidence type="ECO:0000313" key="7">
    <source>
        <dbReference type="EMBL" id="KAH0627496.1"/>
    </source>
</evidence>
<feature type="domain" description="CUB" evidence="5">
    <location>
        <begin position="280"/>
        <end position="431"/>
    </location>
</feature>
<dbReference type="InterPro" id="IPR000152">
    <property type="entry name" value="EGF-type_Asp/Asn_hydroxyl_site"/>
</dbReference>
<dbReference type="CDD" id="cd00041">
    <property type="entry name" value="CUB"/>
    <property type="match status" value="3"/>
</dbReference>
<dbReference type="Gene3D" id="2.60.120.290">
    <property type="entry name" value="Spermadhesin, CUB domain"/>
    <property type="match status" value="3"/>
</dbReference>
<evidence type="ECO:0000256" key="1">
    <source>
        <dbReference type="ARBA" id="ARBA00022536"/>
    </source>
</evidence>
<protein>
    <recommendedName>
        <fullName evidence="9">Cubilin</fullName>
    </recommendedName>
</protein>
<dbReference type="InterPro" id="IPR000859">
    <property type="entry name" value="CUB_dom"/>
</dbReference>
<dbReference type="PRINTS" id="PR00010">
    <property type="entry name" value="EGFBLOOD"/>
</dbReference>
<dbReference type="SUPFAM" id="SSF49854">
    <property type="entry name" value="Spermadhesin, CUB domain"/>
    <property type="match status" value="3"/>
</dbReference>
<gene>
    <name evidence="7" type="ORF">JD844_003261</name>
</gene>
<keyword evidence="3 4" id="KW-1015">Disulfide bond</keyword>
<evidence type="ECO:0000256" key="3">
    <source>
        <dbReference type="ARBA" id="ARBA00023157"/>
    </source>
</evidence>
<accession>A0ABQ7TCM7</accession>
<sequence length="506" mass="56413">MKCHYNTAFFFFQSCTCTPETYGPHCASKFNDCERGSPVLCQHGLCVDGIREQPNQDGKEMATVVKILMNVRRIMEVAQLPRWFSVSIRWDPSTATTVPQVTTSGYNCVCDPGWTGANCTENIDDCASNPCQHGGTCTDMVNGYSCECTSTWTGPQCQTSQQACGGSLSGDSGSFSYNMSTEQYNQEVSCNWVIRTKYNKILRITFPFFQLRESVSCRFDFLQIHDGESTSANMLGKFCGSSHPEELFSSHNSMYFSFHSDRMTNGKGFTVHWESQQPVCGGELSGTYGSINSPGYPGNYPPNRDCYWMLSTNPGLLITFAFGTLRLEHHDNCSNDYLERILTVEETIQTALGLSRPLTGRILTLETDSASTSSSNPLVRDGDTEMSPLIGKFCNSTVPSSITSTSNSLWIKFKSDTSAQRSSFKAVYDIACRRVWSGDGVIRSPYFSRSLSHEKICEWIISEPEGNRVLLNFTDFRIRTNINCALDYVEVKAILINVSQIKSLYA</sequence>
<dbReference type="PROSITE" id="PS00022">
    <property type="entry name" value="EGF_1"/>
    <property type="match status" value="1"/>
</dbReference>